<proteinExistence type="predicted"/>
<reference evidence="1" key="1">
    <citation type="submission" date="2021-01" db="EMBL/GenBank/DDBJ databases">
        <title>Genomic Encyclopedia of Type Strains, Phase IV (KMG-IV): sequencing the most valuable type-strain genomes for metagenomic binning, comparative biology and taxonomic classification.</title>
        <authorList>
            <person name="Goeker M."/>
        </authorList>
    </citation>
    <scope>NUCLEOTIDE SEQUENCE</scope>
    <source>
        <strain evidence="1">DSM 25523</strain>
    </source>
</reference>
<dbReference type="Proteomes" id="UP000717624">
    <property type="component" value="Unassembled WGS sequence"/>
</dbReference>
<protein>
    <submittedName>
        <fullName evidence="1">Uncharacterized protein</fullName>
    </submittedName>
</protein>
<dbReference type="RefSeq" id="WP_204517835.1">
    <property type="nucleotide sequence ID" value="NZ_BAABIN010000007.1"/>
</dbReference>
<sequence length="58" mass="7031">MFAVVLLVLLLFILLYYLSALLFRMIDHDTTKYDMTYLWSNYPVTLQQMRLGQQNKRK</sequence>
<evidence type="ECO:0000313" key="2">
    <source>
        <dbReference type="Proteomes" id="UP000717624"/>
    </source>
</evidence>
<comment type="caution">
    <text evidence="1">The sequence shown here is derived from an EMBL/GenBank/DDBJ whole genome shotgun (WGS) entry which is preliminary data.</text>
</comment>
<organism evidence="1 2">
    <name type="scientific">Brevibacillus fulvus</name>
    <dbReference type="NCBI Taxonomy" id="1125967"/>
    <lineage>
        <taxon>Bacteria</taxon>
        <taxon>Bacillati</taxon>
        <taxon>Bacillota</taxon>
        <taxon>Bacilli</taxon>
        <taxon>Bacillales</taxon>
        <taxon>Paenibacillaceae</taxon>
        <taxon>Brevibacillus</taxon>
    </lineage>
</organism>
<keyword evidence="2" id="KW-1185">Reference proteome</keyword>
<dbReference type="AlphaFoldDB" id="A0A939BV02"/>
<dbReference type="EMBL" id="JAFBEB010000004">
    <property type="protein sequence ID" value="MBM7590146.1"/>
    <property type="molecule type" value="Genomic_DNA"/>
</dbReference>
<evidence type="ECO:0000313" key="1">
    <source>
        <dbReference type="EMBL" id="MBM7590146.1"/>
    </source>
</evidence>
<accession>A0A939BV02</accession>
<name>A0A939BV02_9BACL</name>
<gene>
    <name evidence="1" type="ORF">JOD01_001747</name>
</gene>